<proteinExistence type="predicted"/>
<dbReference type="AlphaFoldDB" id="A0A3B1BFA7"/>
<protein>
    <submittedName>
        <fullName evidence="1">Uncharacterized protein</fullName>
    </submittedName>
</protein>
<sequence>MAVYDVDKLMTEARKLAADYRRATGKALGISTEIAVHDVIRLLKLIPAEPGAGGYDAIGTGVREGRRIQIKGRTLFSDKKGGQRIGQIKVEQDWDSVMLIIMDENYEPQQIIEAAREAVTEAMADTSASRAKRGAMSVARFRAIGRLVWSQERGLTEDETAA</sequence>
<evidence type="ECO:0000313" key="1">
    <source>
        <dbReference type="EMBL" id="VAX04875.1"/>
    </source>
</evidence>
<accession>A0A3B1BFA7</accession>
<gene>
    <name evidence="1" type="ORF">MNBD_GAMMA20-1175</name>
</gene>
<reference evidence="1" key="1">
    <citation type="submission" date="2018-06" db="EMBL/GenBank/DDBJ databases">
        <authorList>
            <person name="Zhirakovskaya E."/>
        </authorList>
    </citation>
    <scope>NUCLEOTIDE SEQUENCE</scope>
</reference>
<organism evidence="1">
    <name type="scientific">hydrothermal vent metagenome</name>
    <dbReference type="NCBI Taxonomy" id="652676"/>
    <lineage>
        <taxon>unclassified sequences</taxon>
        <taxon>metagenomes</taxon>
        <taxon>ecological metagenomes</taxon>
    </lineage>
</organism>
<name>A0A3B1BFA7_9ZZZZ</name>
<dbReference type="EMBL" id="UOFU01000397">
    <property type="protein sequence ID" value="VAX04875.1"/>
    <property type="molecule type" value="Genomic_DNA"/>
</dbReference>